<feature type="signal peptide" evidence="2">
    <location>
        <begin position="1"/>
        <end position="31"/>
    </location>
</feature>
<sequence length="778" mass="82245">MMKQTRKKLFPVLAAVLLIVMALTFAGSALAYSEAEVGNGEEGFSEEGSNSEEEPKEPPVPEEAPEKSDPPETEENVGVSPDTEPEATGEPVPDEEVKPEASPETSMEPTLIEQEEAVPDAEENAVLMPASIITDGLAANEVMVSSFADLKTVLTDYSTYAGIDTVYLNGDIVYEPGGIAIHASRSKLTIVGHPKGGTGRHTVSDIAGGQGNLIRPQQSGFSLTVKDAVIAGKNYYGAFTVSDSYSGVTTSYVNVSYHGPQFSYNRRGLVRYIDTSITIANTGGDPAQEIAELAQLEIGGNTTLTNTAGGNAMFWLAGNSGSNQYFKVLDGANVTAVHNSANSPYGFIYVEGSGSTANQKPEVTVGTNASLSVTTKVGFTHSGHRVESITVQPGGTLTVAQTSNSGDYPSIYVNSSVTVREGGTLSVKRGANTSSNGLVRFYNAGGVMKLDAPRRILLYNPNGRLITTNSGTAAIEGSIQAVNVWDTDKGFTDSMENMPKNIWNKNDSGAMELKAVLNTSGVTSAVISNRTEDDPFTAEFNAASFNTYAMPMLAMGSYTLEPDTVYTNSIGISGSSRAGAKIQAGYQNAGTAQKLSAEADSSGRYDMAIPDAPLSVGTKILTLCHSDFLKVQKQNAVQLPPAVLEFETVPDILFQTTISALPQTVQRTDADWAMSVYDTRGAGSMWRIEAAAAHPLTGLYNGSSVTLPEALVFIDEEGGTHPLENGSVVVREGTTGNTALNEVRWQENEGILVSLNGGEGKPGVTYKTTIEWTLVDAP</sequence>
<feature type="region of interest" description="Disordered" evidence="1">
    <location>
        <begin position="38"/>
        <end position="111"/>
    </location>
</feature>
<reference evidence="3" key="1">
    <citation type="submission" date="2023-02" db="EMBL/GenBank/DDBJ databases">
        <title>Gut commensal Christensenella minuta modulates host metabolism via a new class of secondary bile acids.</title>
        <authorList>
            <person name="Liu C."/>
        </authorList>
    </citation>
    <scope>NUCLEOTIDE SEQUENCE</scope>
    <source>
        <strain evidence="3">CA70</strain>
    </source>
</reference>
<evidence type="ECO:0000313" key="3">
    <source>
        <dbReference type="EMBL" id="XCC63252.1"/>
    </source>
</evidence>
<evidence type="ECO:0000256" key="2">
    <source>
        <dbReference type="SAM" id="SignalP"/>
    </source>
</evidence>
<dbReference type="EMBL" id="CP117826">
    <property type="protein sequence ID" value="XCC63252.1"/>
    <property type="molecule type" value="Genomic_DNA"/>
</dbReference>
<evidence type="ECO:0008006" key="4">
    <source>
        <dbReference type="Google" id="ProtNLM"/>
    </source>
</evidence>
<dbReference type="RefSeq" id="WP_079546867.1">
    <property type="nucleotide sequence ID" value="NZ_CP117826.1"/>
</dbReference>
<proteinExistence type="predicted"/>
<organism evidence="3">
    <name type="scientific">Christensenella massiliensis</name>
    <dbReference type="NCBI Taxonomy" id="1805714"/>
    <lineage>
        <taxon>Bacteria</taxon>
        <taxon>Bacillati</taxon>
        <taxon>Bacillota</taxon>
        <taxon>Clostridia</taxon>
        <taxon>Christensenellales</taxon>
        <taxon>Christensenellaceae</taxon>
        <taxon>Christensenella</taxon>
    </lineage>
</organism>
<name>A0AAU8ABX8_9FIRM</name>
<evidence type="ECO:0000256" key="1">
    <source>
        <dbReference type="SAM" id="MobiDB-lite"/>
    </source>
</evidence>
<accession>A0AAU8ABX8</accession>
<feature type="compositionally biased region" description="Basic and acidic residues" evidence="1">
    <location>
        <begin position="56"/>
        <end position="70"/>
    </location>
</feature>
<gene>
    <name evidence="3" type="ORF">PUP29_04890</name>
</gene>
<feature type="chain" id="PRO_5043549197" description="WxL domain-containing protein" evidence="2">
    <location>
        <begin position="32"/>
        <end position="778"/>
    </location>
</feature>
<feature type="compositionally biased region" description="Acidic residues" evidence="1">
    <location>
        <begin position="43"/>
        <end position="55"/>
    </location>
</feature>
<protein>
    <recommendedName>
        <fullName evidence="4">WxL domain-containing protein</fullName>
    </recommendedName>
</protein>
<keyword evidence="2" id="KW-0732">Signal</keyword>
<dbReference type="AlphaFoldDB" id="A0AAU8ABX8"/>